<keyword evidence="6" id="KW-0325">Glycoprotein</keyword>
<organism evidence="12 13">
    <name type="scientific">Trichinella britovi</name>
    <name type="common">Parasitic roundworm</name>
    <dbReference type="NCBI Taxonomy" id="45882"/>
    <lineage>
        <taxon>Eukaryota</taxon>
        <taxon>Metazoa</taxon>
        <taxon>Ecdysozoa</taxon>
        <taxon>Nematoda</taxon>
        <taxon>Enoplea</taxon>
        <taxon>Dorylaimia</taxon>
        <taxon>Trichinellida</taxon>
        <taxon>Trichinellidae</taxon>
        <taxon>Trichinella</taxon>
    </lineage>
</organism>
<evidence type="ECO:0000256" key="1">
    <source>
        <dbReference type="ARBA" id="ARBA00004358"/>
    </source>
</evidence>
<feature type="compositionally biased region" description="Polar residues" evidence="8">
    <location>
        <begin position="590"/>
        <end position="604"/>
    </location>
</feature>
<proteinExistence type="predicted"/>
<feature type="transmembrane region" description="Helical" evidence="9">
    <location>
        <begin position="6"/>
        <end position="26"/>
    </location>
</feature>
<accession>A0A0V1CHL0</accession>
<evidence type="ECO:0000256" key="3">
    <source>
        <dbReference type="ARBA" id="ARBA00022729"/>
    </source>
</evidence>
<dbReference type="Pfam" id="PF00102">
    <property type="entry name" value="Y_phosphatase"/>
    <property type="match status" value="1"/>
</dbReference>
<dbReference type="PANTHER" id="PTHR46106:SF4">
    <property type="entry name" value="IA-2 PROTEIN TYROSINE PHOSPHATASE, ISOFORM C"/>
    <property type="match status" value="1"/>
</dbReference>
<dbReference type="InterPro" id="IPR003595">
    <property type="entry name" value="Tyr_Pase_cat"/>
</dbReference>
<reference evidence="12 13" key="1">
    <citation type="submission" date="2015-01" db="EMBL/GenBank/DDBJ databases">
        <title>Evolution of Trichinella species and genotypes.</title>
        <authorList>
            <person name="Korhonen P.K."/>
            <person name="Edoardo P."/>
            <person name="Giuseppe L.R."/>
            <person name="Gasser R.B."/>
        </authorList>
    </citation>
    <scope>NUCLEOTIDE SEQUENCE [LARGE SCALE GENOMIC DNA]</scope>
    <source>
        <strain evidence="12">ISS120</strain>
    </source>
</reference>
<dbReference type="InterPro" id="IPR000387">
    <property type="entry name" value="Tyr_Pase_dom"/>
</dbReference>
<dbReference type="AlphaFoldDB" id="A0A0V1CHL0"/>
<feature type="transmembrane region" description="Helical" evidence="9">
    <location>
        <begin position="455"/>
        <end position="479"/>
    </location>
</feature>
<keyword evidence="4 9" id="KW-1133">Transmembrane helix</keyword>
<dbReference type="InterPro" id="IPR000242">
    <property type="entry name" value="PTP_cat"/>
</dbReference>
<feature type="non-terminal residue" evidence="12">
    <location>
        <position position="1"/>
    </location>
</feature>
<name>A0A0V1CHL0_TRIBR</name>
<keyword evidence="7" id="KW-0968">Cytoplasmic vesicle</keyword>
<keyword evidence="5 9" id="KW-0472">Membrane</keyword>
<dbReference type="GO" id="GO:0030659">
    <property type="term" value="C:cytoplasmic vesicle membrane"/>
    <property type="evidence" value="ECO:0007669"/>
    <property type="project" value="UniProtKB-SubCell"/>
</dbReference>
<dbReference type="SMART" id="SM00404">
    <property type="entry name" value="PTPc_motif"/>
    <property type="match status" value="1"/>
</dbReference>
<evidence type="ECO:0000256" key="8">
    <source>
        <dbReference type="SAM" id="MobiDB-lite"/>
    </source>
</evidence>
<dbReference type="SMART" id="SM00194">
    <property type="entry name" value="PTPc"/>
    <property type="match status" value="1"/>
</dbReference>
<dbReference type="Proteomes" id="UP000054653">
    <property type="component" value="Unassembled WGS sequence"/>
</dbReference>
<dbReference type="EMBL" id="JYDI01000198">
    <property type="protein sequence ID" value="KRY48741.1"/>
    <property type="molecule type" value="Genomic_DNA"/>
</dbReference>
<keyword evidence="2 9" id="KW-0812">Transmembrane</keyword>
<dbReference type="GO" id="GO:0045202">
    <property type="term" value="C:synapse"/>
    <property type="evidence" value="ECO:0007669"/>
    <property type="project" value="TreeGrafter"/>
</dbReference>
<dbReference type="PANTHER" id="PTHR46106">
    <property type="entry name" value="IA-2 PROTEIN TYROSINE PHOSPHATASE, ISOFORM C"/>
    <property type="match status" value="1"/>
</dbReference>
<evidence type="ECO:0000256" key="4">
    <source>
        <dbReference type="ARBA" id="ARBA00022989"/>
    </source>
</evidence>
<comment type="subcellular location">
    <subcellularLocation>
        <location evidence="1">Cytoplasmic vesicle membrane</location>
        <topology evidence="1">Single-pass type I membrane protein</topology>
    </subcellularLocation>
</comment>
<dbReference type="GO" id="GO:0004725">
    <property type="term" value="F:protein tyrosine phosphatase activity"/>
    <property type="evidence" value="ECO:0007669"/>
    <property type="project" value="InterPro"/>
</dbReference>
<protein>
    <submittedName>
        <fullName evidence="12">Receptor-type tyrosine-protein phosphatase-like N</fullName>
    </submittedName>
</protein>
<dbReference type="GO" id="GO:0051046">
    <property type="term" value="P:regulation of secretion"/>
    <property type="evidence" value="ECO:0007669"/>
    <property type="project" value="TreeGrafter"/>
</dbReference>
<dbReference type="PROSITE" id="PS50055">
    <property type="entry name" value="TYR_PHOSPHATASE_PTP"/>
    <property type="match status" value="1"/>
</dbReference>
<keyword evidence="3" id="KW-0732">Signal</keyword>
<dbReference type="Gene3D" id="3.90.190.10">
    <property type="entry name" value="Protein tyrosine phosphatase superfamily"/>
    <property type="match status" value="1"/>
</dbReference>
<feature type="domain" description="Tyrosine specific protein phosphatases" evidence="11">
    <location>
        <begin position="815"/>
        <end position="887"/>
    </location>
</feature>
<evidence type="ECO:0000256" key="5">
    <source>
        <dbReference type="ARBA" id="ARBA00023136"/>
    </source>
</evidence>
<dbReference type="PROSITE" id="PS50056">
    <property type="entry name" value="TYR_PHOSPHATASE_2"/>
    <property type="match status" value="1"/>
</dbReference>
<evidence type="ECO:0000256" key="2">
    <source>
        <dbReference type="ARBA" id="ARBA00022692"/>
    </source>
</evidence>
<evidence type="ECO:0000256" key="7">
    <source>
        <dbReference type="ARBA" id="ARBA00023329"/>
    </source>
</evidence>
<dbReference type="SUPFAM" id="SSF52799">
    <property type="entry name" value="(Phosphotyrosine protein) phosphatases II"/>
    <property type="match status" value="1"/>
</dbReference>
<keyword evidence="12" id="KW-0675">Receptor</keyword>
<evidence type="ECO:0000256" key="9">
    <source>
        <dbReference type="SAM" id="Phobius"/>
    </source>
</evidence>
<dbReference type="InterPro" id="IPR033522">
    <property type="entry name" value="IA-2/IA-2_beta"/>
</dbReference>
<dbReference type="FunFam" id="3.90.190.10:FF:000017">
    <property type="entry name" value="receptor-type tyrosine-protein phosphatase-like N isoform X2"/>
    <property type="match status" value="1"/>
</dbReference>
<dbReference type="GO" id="GO:0030141">
    <property type="term" value="C:secretory granule"/>
    <property type="evidence" value="ECO:0007669"/>
    <property type="project" value="InterPro"/>
</dbReference>
<sequence>LYKNYLPFFILLFSLQAIFTSSIVDVGVQADVQTFICMKLYKSSMRLTCTIFLLLFCLVSSTNLFGCLVDESICEDGQLCADDGIVGQCLSPRETLLTYVNLKPIEKELLTLQLKKFALNGYPMASPLVQCLFSYMIFVSRYQIAYNPGFCNAGNVESKMEVLQRLDEYLSNAKELMNDDEVETMGARFNNMENFPFLIPLISETLHQDPHNEVSIQKMILSKNVQTNQPDSIMDANYWGESNTDISDRVEEDRTVDRLELPFYFDNQNQKLETAIDKKDLEEIGIINQGTGNKEHKIQTRLPLSLTATLKPLSESEMDAADVSDQLNGNANWQENNRIYVKINRNFTNYDDAEKLLAYLNENVAFPNNITFTNVNVDKNEISFEVHTIDELAPSWASNMFEIPATSVDAGQVATETYQLMKKAMLFADDAEVIEAGITNGIAKIPVQYQSNNKILIPVAAVSALLVTSVLTLLAVYLYRSKKPNIRAYFGLSSSSGNKVVKDYEPQQYCALRCNSSTLCPNASIKKRSKQINWLTSMQCMQAMYLSFCELCRRHMTGKVKVPEPLRGVMDTLAQRLGSQTSEPSPPAHTRSTNSSVSSWPEESVQSNIDISTGHMILSYLEDHLKNKERLEKEWHALESYQADQWATTTAALLENSEKNRSEILPFDHCRVVLNKTLNQANDDYINASTICDSDPRSPTYIAAQGPLADTVADFWQLIWEQGSVAIVNLTKLVENNNEKCCRYWPENGTEIYHVFEVGLVFYVHLVSEHIWCEDYLVRSFYLKNINTQETRTVTQFHFLSWPEDGVPMNAKSLLEFRRKVNKSYRGQQSPVVVHCNDGAGRTGTYILIDMVLNRINKGVKELDIAASLEHLRDQRMNMVRTMDQFQFVIICVAEEVQAILKAMPNE</sequence>
<evidence type="ECO:0000259" key="11">
    <source>
        <dbReference type="PROSITE" id="PS50056"/>
    </source>
</evidence>
<evidence type="ECO:0000313" key="13">
    <source>
        <dbReference type="Proteomes" id="UP000054653"/>
    </source>
</evidence>
<dbReference type="InterPro" id="IPR029021">
    <property type="entry name" value="Prot-tyrosine_phosphatase-like"/>
</dbReference>
<gene>
    <name evidence="12" type="primary">Ptprn</name>
    <name evidence="12" type="ORF">T03_17726</name>
</gene>
<evidence type="ECO:0000313" key="12">
    <source>
        <dbReference type="EMBL" id="KRY48741.1"/>
    </source>
</evidence>
<feature type="transmembrane region" description="Helical" evidence="9">
    <location>
        <begin position="47"/>
        <end position="66"/>
    </location>
</feature>
<comment type="caution">
    <text evidence="12">The sequence shown here is derived from an EMBL/GenBank/DDBJ whole genome shotgun (WGS) entry which is preliminary data.</text>
</comment>
<dbReference type="InterPro" id="IPR016130">
    <property type="entry name" value="Tyr_Pase_AS"/>
</dbReference>
<dbReference type="PRINTS" id="PR00700">
    <property type="entry name" value="PRTYPHPHTASE"/>
</dbReference>
<dbReference type="OrthoDB" id="9880441at2759"/>
<dbReference type="PROSITE" id="PS00383">
    <property type="entry name" value="TYR_PHOSPHATASE_1"/>
    <property type="match status" value="1"/>
</dbReference>
<keyword evidence="13" id="KW-1185">Reference proteome</keyword>
<feature type="region of interest" description="Disordered" evidence="8">
    <location>
        <begin position="577"/>
        <end position="604"/>
    </location>
</feature>
<evidence type="ECO:0000256" key="6">
    <source>
        <dbReference type="ARBA" id="ARBA00023180"/>
    </source>
</evidence>
<evidence type="ECO:0000259" key="10">
    <source>
        <dbReference type="PROSITE" id="PS50055"/>
    </source>
</evidence>
<feature type="domain" description="Tyrosine-protein phosphatase" evidence="10">
    <location>
        <begin position="631"/>
        <end position="896"/>
    </location>
</feature>